<evidence type="ECO:0000313" key="2">
    <source>
        <dbReference type="Proteomes" id="UP000013827"/>
    </source>
</evidence>
<proteinExistence type="predicted"/>
<reference evidence="2" key="1">
    <citation type="journal article" date="2013" name="Nature">
        <title>Pan genome of the phytoplankton Emiliania underpins its global distribution.</title>
        <authorList>
            <person name="Read B.A."/>
            <person name="Kegel J."/>
            <person name="Klute M.J."/>
            <person name="Kuo A."/>
            <person name="Lefebvre S.C."/>
            <person name="Maumus F."/>
            <person name="Mayer C."/>
            <person name="Miller J."/>
            <person name="Monier A."/>
            <person name="Salamov A."/>
            <person name="Young J."/>
            <person name="Aguilar M."/>
            <person name="Claverie J.M."/>
            <person name="Frickenhaus S."/>
            <person name="Gonzalez K."/>
            <person name="Herman E.K."/>
            <person name="Lin Y.C."/>
            <person name="Napier J."/>
            <person name="Ogata H."/>
            <person name="Sarno A.F."/>
            <person name="Shmutz J."/>
            <person name="Schroeder D."/>
            <person name="de Vargas C."/>
            <person name="Verret F."/>
            <person name="von Dassow P."/>
            <person name="Valentin K."/>
            <person name="Van de Peer Y."/>
            <person name="Wheeler G."/>
            <person name="Dacks J.B."/>
            <person name="Delwiche C.F."/>
            <person name="Dyhrman S.T."/>
            <person name="Glockner G."/>
            <person name="John U."/>
            <person name="Richards T."/>
            <person name="Worden A.Z."/>
            <person name="Zhang X."/>
            <person name="Grigoriev I.V."/>
            <person name="Allen A.E."/>
            <person name="Bidle K."/>
            <person name="Borodovsky M."/>
            <person name="Bowler C."/>
            <person name="Brownlee C."/>
            <person name="Cock J.M."/>
            <person name="Elias M."/>
            <person name="Gladyshev V.N."/>
            <person name="Groth M."/>
            <person name="Guda C."/>
            <person name="Hadaegh A."/>
            <person name="Iglesias-Rodriguez M.D."/>
            <person name="Jenkins J."/>
            <person name="Jones B.M."/>
            <person name="Lawson T."/>
            <person name="Leese F."/>
            <person name="Lindquist E."/>
            <person name="Lobanov A."/>
            <person name="Lomsadze A."/>
            <person name="Malik S.B."/>
            <person name="Marsh M.E."/>
            <person name="Mackinder L."/>
            <person name="Mock T."/>
            <person name="Mueller-Roeber B."/>
            <person name="Pagarete A."/>
            <person name="Parker M."/>
            <person name="Probert I."/>
            <person name="Quesneville H."/>
            <person name="Raines C."/>
            <person name="Rensing S.A."/>
            <person name="Riano-Pachon D.M."/>
            <person name="Richier S."/>
            <person name="Rokitta S."/>
            <person name="Shiraiwa Y."/>
            <person name="Soanes D.M."/>
            <person name="van der Giezen M."/>
            <person name="Wahlund T.M."/>
            <person name="Williams B."/>
            <person name="Wilson W."/>
            <person name="Wolfe G."/>
            <person name="Wurch L.L."/>
        </authorList>
    </citation>
    <scope>NUCLEOTIDE SEQUENCE</scope>
</reference>
<dbReference type="PaxDb" id="2903-EOD23100"/>
<evidence type="ECO:0000313" key="1">
    <source>
        <dbReference type="EnsemblProtists" id="EOD23100"/>
    </source>
</evidence>
<accession>A0A0D3JHW5</accession>
<dbReference type="KEGG" id="ehx:EMIHUDRAFT_195679"/>
<dbReference type="EnsemblProtists" id="EOD23100">
    <property type="protein sequence ID" value="EOD23100"/>
    <property type="gene ID" value="EMIHUDRAFT_195679"/>
</dbReference>
<dbReference type="GeneID" id="17268647"/>
<dbReference type="Proteomes" id="UP000013827">
    <property type="component" value="Unassembled WGS sequence"/>
</dbReference>
<dbReference type="AlphaFoldDB" id="A0A0D3JHW5"/>
<name>A0A0D3JHW5_EMIH1</name>
<dbReference type="HOGENOM" id="CLU_1753116_0_0_1"/>
<sequence>MPPCRRQVEIDIQLDGLPEKVHSGVLGDNSAATAKWRWTCSHVADAAPEWPALLAATTTATPLLRADPSYPTVALFHDAVGPLLEPYTLYPKKGEEDERPAQAASRQRLLTISRHSQRTLATWEGFVEDGLKNIRTKKRRREEPAERMQ</sequence>
<protein>
    <submittedName>
        <fullName evidence="1">Uncharacterized protein</fullName>
    </submittedName>
</protein>
<organism evidence="1 2">
    <name type="scientific">Emiliania huxleyi (strain CCMP1516)</name>
    <dbReference type="NCBI Taxonomy" id="280463"/>
    <lineage>
        <taxon>Eukaryota</taxon>
        <taxon>Haptista</taxon>
        <taxon>Haptophyta</taxon>
        <taxon>Prymnesiophyceae</taxon>
        <taxon>Isochrysidales</taxon>
        <taxon>Noelaerhabdaceae</taxon>
        <taxon>Emiliania</taxon>
    </lineage>
</organism>
<keyword evidence="2" id="KW-1185">Reference proteome</keyword>
<reference evidence="1" key="2">
    <citation type="submission" date="2024-10" db="UniProtKB">
        <authorList>
            <consortium name="EnsemblProtists"/>
        </authorList>
    </citation>
    <scope>IDENTIFICATION</scope>
</reference>
<dbReference type="RefSeq" id="XP_005775529.1">
    <property type="nucleotide sequence ID" value="XM_005775472.1"/>
</dbReference>